<reference evidence="3 4" key="1">
    <citation type="submission" date="2016-04" db="EMBL/GenBank/DDBJ databases">
        <title>Complete genome sequence and analysis of deep-sea sediment isolate, Amycolatopsis sp. WP1.</title>
        <authorList>
            <person name="Wang H."/>
            <person name="Chen S."/>
            <person name="Wu Q."/>
        </authorList>
    </citation>
    <scope>NUCLEOTIDE SEQUENCE [LARGE SCALE GENOMIC DNA]</scope>
    <source>
        <strain evidence="3 4">WP1</strain>
    </source>
</reference>
<evidence type="ECO:0000313" key="3">
    <source>
        <dbReference type="EMBL" id="AXB47766.1"/>
    </source>
</evidence>
<dbReference type="InterPro" id="IPR013538">
    <property type="entry name" value="ASHA1/2-like_C"/>
</dbReference>
<dbReference type="AlphaFoldDB" id="A0A344LI92"/>
<evidence type="ECO:0000259" key="2">
    <source>
        <dbReference type="Pfam" id="PF08327"/>
    </source>
</evidence>
<evidence type="ECO:0000256" key="1">
    <source>
        <dbReference type="ARBA" id="ARBA00006817"/>
    </source>
</evidence>
<proteinExistence type="inferred from homology"/>
<protein>
    <submittedName>
        <fullName evidence="3">Polyketide cyclase</fullName>
    </submittedName>
</protein>
<dbReference type="OrthoDB" id="9803476at2"/>
<dbReference type="SUPFAM" id="SSF55961">
    <property type="entry name" value="Bet v1-like"/>
    <property type="match status" value="1"/>
</dbReference>
<evidence type="ECO:0000313" key="4">
    <source>
        <dbReference type="Proteomes" id="UP000250434"/>
    </source>
</evidence>
<dbReference type="EMBL" id="CP015163">
    <property type="protein sequence ID" value="AXB47766.1"/>
    <property type="molecule type" value="Genomic_DNA"/>
</dbReference>
<dbReference type="Gene3D" id="3.30.530.20">
    <property type="match status" value="1"/>
</dbReference>
<name>A0A344LI92_9PSEU</name>
<organism evidence="3 4">
    <name type="scientific">Amycolatopsis albispora</name>
    <dbReference type="NCBI Taxonomy" id="1804986"/>
    <lineage>
        <taxon>Bacteria</taxon>
        <taxon>Bacillati</taxon>
        <taxon>Actinomycetota</taxon>
        <taxon>Actinomycetes</taxon>
        <taxon>Pseudonocardiales</taxon>
        <taxon>Pseudonocardiaceae</taxon>
        <taxon>Amycolatopsis</taxon>
    </lineage>
</organism>
<dbReference type="CDD" id="cd07814">
    <property type="entry name" value="SRPBCC_CalC_Aha1-like"/>
    <property type="match status" value="1"/>
</dbReference>
<feature type="domain" description="Activator of Hsp90 ATPase homologue 1/2-like C-terminal" evidence="2">
    <location>
        <begin position="16"/>
        <end position="122"/>
    </location>
</feature>
<dbReference type="RefSeq" id="WP_113696828.1">
    <property type="nucleotide sequence ID" value="NZ_CP015163.1"/>
</dbReference>
<dbReference type="Proteomes" id="UP000250434">
    <property type="component" value="Chromosome"/>
</dbReference>
<comment type="similarity">
    <text evidence="1">Belongs to the AHA1 family.</text>
</comment>
<keyword evidence="4" id="KW-1185">Reference proteome</keyword>
<dbReference type="InterPro" id="IPR023393">
    <property type="entry name" value="START-like_dom_sf"/>
</dbReference>
<dbReference type="KEGG" id="aab:A4R43_39350"/>
<dbReference type="Pfam" id="PF08327">
    <property type="entry name" value="AHSA1"/>
    <property type="match status" value="1"/>
</dbReference>
<gene>
    <name evidence="3" type="ORF">A4R43_39350</name>
</gene>
<accession>A0A344LI92</accession>
<sequence>MTYTRTGTITVDQFMNAPPAKVWRALTDPELHAKWWAPGDISDQVGHEFHLQMPGFGDIPCKIVESEPPAKLVYTFNGDWTLTWRLVEEGHGTRLLLEHSGFDLDDKRQRDACERMGPGWRDEVLPRLAKLTTEGTETAATG</sequence>